<keyword evidence="4" id="KW-1185">Reference proteome</keyword>
<protein>
    <recommendedName>
        <fullName evidence="2">PWI domain-containing protein</fullName>
    </recommendedName>
</protein>
<organism evidence="3 4">
    <name type="scientific">Aureobasidium mustum</name>
    <dbReference type="NCBI Taxonomy" id="2773714"/>
    <lineage>
        <taxon>Eukaryota</taxon>
        <taxon>Fungi</taxon>
        <taxon>Dikarya</taxon>
        <taxon>Ascomycota</taxon>
        <taxon>Pezizomycotina</taxon>
        <taxon>Dothideomycetes</taxon>
        <taxon>Dothideomycetidae</taxon>
        <taxon>Dothideales</taxon>
        <taxon>Saccotheciaceae</taxon>
        <taxon>Aureobasidium</taxon>
    </lineage>
</organism>
<feature type="region of interest" description="Disordered" evidence="1">
    <location>
        <begin position="509"/>
        <end position="529"/>
    </location>
</feature>
<dbReference type="PANTHER" id="PTHR18806:SF4">
    <property type="entry name" value="RNA-BINDING PROTEIN 25"/>
    <property type="match status" value="1"/>
</dbReference>
<gene>
    <name evidence="3" type="ORF">AWRI4233_LOCUS3804</name>
</gene>
<dbReference type="GO" id="GO:0003729">
    <property type="term" value="F:mRNA binding"/>
    <property type="evidence" value="ECO:0007669"/>
    <property type="project" value="TreeGrafter"/>
</dbReference>
<dbReference type="AlphaFoldDB" id="A0A9N8JR59"/>
<feature type="compositionally biased region" description="Basic and acidic residues" evidence="1">
    <location>
        <begin position="563"/>
        <end position="590"/>
    </location>
</feature>
<dbReference type="GO" id="GO:0005681">
    <property type="term" value="C:spliceosomal complex"/>
    <property type="evidence" value="ECO:0007669"/>
    <property type="project" value="TreeGrafter"/>
</dbReference>
<evidence type="ECO:0000259" key="2">
    <source>
        <dbReference type="PROSITE" id="PS51025"/>
    </source>
</evidence>
<dbReference type="EMBL" id="CAIJEO010000005">
    <property type="protein sequence ID" value="CAD0092634.1"/>
    <property type="molecule type" value="Genomic_DNA"/>
</dbReference>
<dbReference type="InterPro" id="IPR002483">
    <property type="entry name" value="PWI_dom"/>
</dbReference>
<evidence type="ECO:0000313" key="3">
    <source>
        <dbReference type="EMBL" id="CAD0092634.1"/>
    </source>
</evidence>
<dbReference type="Gene3D" id="1.20.1390.10">
    <property type="entry name" value="PWI domain"/>
    <property type="match status" value="1"/>
</dbReference>
<feature type="region of interest" description="Disordered" evidence="1">
    <location>
        <begin position="389"/>
        <end position="480"/>
    </location>
</feature>
<sequence>MSGYVARARAAVGDFSKSSPRIAGSEGSRAVSNLTHLQFALSCFIYSTICAMAYNNYPPPGSYGRPPYGFPPNMGPPPAMGAAPGMSPPPGMSPAATPLPGRPTSVAAPFAPPQNLPDINFNAPVIRLGVSQPASKPSNYGYDSRAPDNASGNRNRVGLGADQRMPRETVQLVPPTLEEVSRTIFIGGLVDGVPDDAQLEDILGAGGQGPVKLRRWTRVTDADGKPCRFGFAEYEDAGALQLATEILKDVNVPLREKGKLLKDEEGNVKKAALLVVVDQNSLEYIEKWSKPSAEELQFRLDTAKDDLNRVLAHLSSQESLTNGADKNGDVVMEDGHKPDGAEVITIPVSAEDELSDIPAEMRETVAAEIAAFRDRSIQRDLERLRKEEELEAAERNRSAPRPSRLASPPPSAPSGPGGVNGVPVGPRDRTVAGAPSGPKGYRGAQMPKDYVDGVNFVNGQHEDDDDPASDSELERRREEKKNAELEKVYLDQERRWLNVERRHIQALARADAEEEAEQSARQQRRDTLAQKYREFDDEEELRRPTELFYRDRKAWIRARRDFKHAERSRDEKDREDERKERAHEQRKMDGARGMADDFLAEAGQELSARSATKPQPRAFTLNLGSLGGNGAAREESEEPEEQQKRGVAKQQTMAEMEGLLDDEDDTTQGSGDRKKALLRAVDFKPLAAGEKMNDDERQAATRALAASIPTTLTDLFSWPVKWAHLPDLVIREQLRPYVQKKIFESLGVQEDMLVEVIEGVVRRHGRPEEIVEELSDTLDEEAEGLARKVWRMVVFFSESEARGLVVRE</sequence>
<feature type="domain" description="PWI" evidence="2">
    <location>
        <begin position="713"/>
        <end position="808"/>
    </location>
</feature>
<reference evidence="3" key="1">
    <citation type="submission" date="2020-06" db="EMBL/GenBank/DDBJ databases">
        <authorList>
            <person name="Onetto C."/>
        </authorList>
    </citation>
    <scope>NUCLEOTIDE SEQUENCE</scope>
</reference>
<feature type="compositionally biased region" description="Acidic residues" evidence="1">
    <location>
        <begin position="462"/>
        <end position="471"/>
    </location>
</feature>
<feature type="region of interest" description="Disordered" evidence="1">
    <location>
        <begin position="80"/>
        <end position="111"/>
    </location>
</feature>
<feature type="region of interest" description="Disordered" evidence="1">
    <location>
        <begin position="132"/>
        <end position="154"/>
    </location>
</feature>
<dbReference type="InterPro" id="IPR035979">
    <property type="entry name" value="RBD_domain_sf"/>
</dbReference>
<dbReference type="InterPro" id="IPR052768">
    <property type="entry name" value="RBM25"/>
</dbReference>
<dbReference type="Proteomes" id="UP000714618">
    <property type="component" value="Unassembled WGS sequence"/>
</dbReference>
<dbReference type="SMART" id="SM00311">
    <property type="entry name" value="PWI"/>
    <property type="match status" value="1"/>
</dbReference>
<dbReference type="PROSITE" id="PS51025">
    <property type="entry name" value="PWI"/>
    <property type="match status" value="1"/>
</dbReference>
<comment type="caution">
    <text evidence="3">The sequence shown here is derived from an EMBL/GenBank/DDBJ whole genome shotgun (WGS) entry which is preliminary data.</text>
</comment>
<dbReference type="Pfam" id="PF01480">
    <property type="entry name" value="PWI"/>
    <property type="match status" value="1"/>
</dbReference>
<proteinExistence type="predicted"/>
<feature type="region of interest" description="Disordered" evidence="1">
    <location>
        <begin position="560"/>
        <end position="652"/>
    </location>
</feature>
<evidence type="ECO:0000256" key="1">
    <source>
        <dbReference type="SAM" id="MobiDB-lite"/>
    </source>
</evidence>
<dbReference type="PANTHER" id="PTHR18806">
    <property type="entry name" value="RBM25 PROTEIN"/>
    <property type="match status" value="1"/>
</dbReference>
<name>A0A9N8JR59_9PEZI</name>
<evidence type="ECO:0000313" key="4">
    <source>
        <dbReference type="Proteomes" id="UP000714618"/>
    </source>
</evidence>
<dbReference type="OrthoDB" id="6275295at2759"/>
<accession>A0A9N8JR59</accession>
<dbReference type="SUPFAM" id="SSF54928">
    <property type="entry name" value="RNA-binding domain, RBD"/>
    <property type="match status" value="1"/>
</dbReference>